<reference evidence="2 3" key="1">
    <citation type="submission" date="2016-10" db="EMBL/GenBank/DDBJ databases">
        <authorList>
            <person name="Varghese N."/>
            <person name="Submissions S."/>
        </authorList>
    </citation>
    <scope>NUCLEOTIDE SEQUENCE [LARGE SCALE GENOMIC DNA]</scope>
    <source>
        <strain evidence="2 3">DSM 282</strain>
    </source>
</reference>
<dbReference type="EMBL" id="FOKJ01000023">
    <property type="protein sequence ID" value="SFB20018.1"/>
    <property type="molecule type" value="Genomic_DNA"/>
</dbReference>
<sequence length="82" mass="9626">MTAKTAKERKREERERKKLKEEERLARLLSRRITLDLFKGTDAKLIRSMERAGIEEPQDLITRLIHGADRLSDKALAELIRL</sequence>
<accession>A0A1I0Z6G2</accession>
<name>A0A1I0Z6G2_9GAMM</name>
<evidence type="ECO:0000256" key="1">
    <source>
        <dbReference type="SAM" id="Coils"/>
    </source>
</evidence>
<comment type="caution">
    <text evidence="2">The sequence shown here is derived from an EMBL/GenBank/DDBJ whole genome shotgun (WGS) entry which is preliminary data.</text>
</comment>
<gene>
    <name evidence="2" type="ORF">SAMN04244571_01765</name>
</gene>
<feature type="coiled-coil region" evidence="1">
    <location>
        <begin position="2"/>
        <end position="32"/>
    </location>
</feature>
<dbReference type="Proteomes" id="UP000198861">
    <property type="component" value="Unassembled WGS sequence"/>
</dbReference>
<organism evidence="2 3">
    <name type="scientific">Azotobacter beijerinckii</name>
    <dbReference type="NCBI Taxonomy" id="170623"/>
    <lineage>
        <taxon>Bacteria</taxon>
        <taxon>Pseudomonadati</taxon>
        <taxon>Pseudomonadota</taxon>
        <taxon>Gammaproteobacteria</taxon>
        <taxon>Pseudomonadales</taxon>
        <taxon>Pseudomonadaceae</taxon>
        <taxon>Azotobacter</taxon>
    </lineage>
</organism>
<keyword evidence="1" id="KW-0175">Coiled coil</keyword>
<protein>
    <submittedName>
        <fullName evidence="2">Uncharacterized protein</fullName>
    </submittedName>
</protein>
<evidence type="ECO:0000313" key="3">
    <source>
        <dbReference type="Proteomes" id="UP000198861"/>
    </source>
</evidence>
<proteinExistence type="predicted"/>
<evidence type="ECO:0000313" key="2">
    <source>
        <dbReference type="EMBL" id="SFB20018.1"/>
    </source>
</evidence>
<keyword evidence="3" id="KW-1185">Reference proteome</keyword>
<dbReference type="RefSeq" id="WP_091013352.1">
    <property type="nucleotide sequence ID" value="NZ_FOKJ01000023.1"/>
</dbReference>